<keyword evidence="5" id="KW-0597">Phosphoprotein</keyword>
<keyword evidence="7" id="KW-0677">Repeat</keyword>
<dbReference type="InterPro" id="IPR054514">
    <property type="entry name" value="RhiE-like_linker"/>
</dbReference>
<dbReference type="InterPro" id="IPR057326">
    <property type="entry name" value="KR_dom"/>
</dbReference>
<dbReference type="InterPro" id="IPR020807">
    <property type="entry name" value="PKS_DH"/>
</dbReference>
<dbReference type="Gene3D" id="3.30.70.3290">
    <property type="match status" value="2"/>
</dbReference>
<evidence type="ECO:0000256" key="1">
    <source>
        <dbReference type="ARBA" id="ARBA00004496"/>
    </source>
</evidence>
<dbReference type="InterPro" id="IPR020806">
    <property type="entry name" value="PKS_PP-bd"/>
</dbReference>
<dbReference type="SMART" id="SM00826">
    <property type="entry name" value="PKS_DH"/>
    <property type="match status" value="1"/>
</dbReference>
<dbReference type="Gene3D" id="3.40.47.10">
    <property type="match status" value="2"/>
</dbReference>
<dbReference type="SMART" id="SM00823">
    <property type="entry name" value="PKS_PP"/>
    <property type="match status" value="1"/>
</dbReference>
<dbReference type="InterPro" id="IPR001227">
    <property type="entry name" value="Ac_transferase_dom_sf"/>
</dbReference>
<dbReference type="PATRIC" id="fig|339670.21.peg.6877"/>
<dbReference type="SMR" id="Q0B309"/>
<dbReference type="Pfam" id="PF22336">
    <property type="entry name" value="RhiE-like_linker"/>
    <property type="match status" value="1"/>
</dbReference>
<dbReference type="CDD" id="cd00833">
    <property type="entry name" value="PKS"/>
    <property type="match status" value="2"/>
</dbReference>
<feature type="domain" description="Ketosynthase family 3 (KS3)" evidence="11">
    <location>
        <begin position="1817"/>
        <end position="2241"/>
    </location>
</feature>
<evidence type="ECO:0000256" key="9">
    <source>
        <dbReference type="PROSITE-ProRule" id="PRU01363"/>
    </source>
</evidence>
<dbReference type="Gene3D" id="3.40.366.10">
    <property type="entry name" value="Malonyl-Coenzyme A Acyl Carrier Protein, domain 2"/>
    <property type="match status" value="1"/>
</dbReference>
<organism evidence="13 14">
    <name type="scientific">Burkholderia ambifaria (strain ATCC BAA-244 / DSM 16087 / CCUG 44356 / LMG 19182 / AMMD)</name>
    <name type="common">Burkholderia cepacia (strain AMMD)</name>
    <dbReference type="NCBI Taxonomy" id="339670"/>
    <lineage>
        <taxon>Bacteria</taxon>
        <taxon>Pseudomonadati</taxon>
        <taxon>Pseudomonadota</taxon>
        <taxon>Betaproteobacteria</taxon>
        <taxon>Burkholderiales</taxon>
        <taxon>Burkholderiaceae</taxon>
        <taxon>Burkholderia</taxon>
        <taxon>Burkholderia cepacia complex</taxon>
    </lineage>
</organism>
<dbReference type="Pfam" id="PF00550">
    <property type="entry name" value="PP-binding"/>
    <property type="match status" value="1"/>
</dbReference>
<evidence type="ECO:0000256" key="7">
    <source>
        <dbReference type="ARBA" id="ARBA00022737"/>
    </source>
</evidence>
<keyword evidence="6" id="KW-0808">Transferase</keyword>
<dbReference type="InterPro" id="IPR036736">
    <property type="entry name" value="ACP-like_sf"/>
</dbReference>
<evidence type="ECO:0000259" key="10">
    <source>
        <dbReference type="PROSITE" id="PS50075"/>
    </source>
</evidence>
<dbReference type="InterPro" id="IPR036291">
    <property type="entry name" value="NAD(P)-bd_dom_sf"/>
</dbReference>
<evidence type="ECO:0000256" key="8">
    <source>
        <dbReference type="ARBA" id="ARBA00054155"/>
    </source>
</evidence>
<dbReference type="InterPro" id="IPR042104">
    <property type="entry name" value="PKS_dehydratase_sf"/>
</dbReference>
<dbReference type="Pfam" id="PF14765">
    <property type="entry name" value="PS-DH"/>
    <property type="match status" value="1"/>
</dbReference>
<name>Q0B309_BURCM</name>
<dbReference type="PROSITE" id="PS00606">
    <property type="entry name" value="KS3_1"/>
    <property type="match status" value="1"/>
</dbReference>
<feature type="active site" description="Proton acceptor; for dehydratase activity" evidence="9">
    <location>
        <position position="886"/>
    </location>
</feature>
<feature type="region of interest" description="N-terminal hotdog fold" evidence="9">
    <location>
        <begin position="855"/>
        <end position="974"/>
    </location>
</feature>
<dbReference type="Gene3D" id="3.10.129.110">
    <property type="entry name" value="Polyketide synthase dehydratase"/>
    <property type="match status" value="1"/>
</dbReference>
<dbReference type="GeneID" id="93089472"/>
<reference evidence="13" key="1">
    <citation type="submission" date="2006-08" db="EMBL/GenBank/DDBJ databases">
        <title>Complete sequence of Chromosome 3 of Burkholderia cepacia AMMD.</title>
        <authorList>
            <consortium name="US DOE Joint Genome Institute"/>
            <person name="Copeland A."/>
            <person name="Lucas S."/>
            <person name="Lapidus A."/>
            <person name="Barry K."/>
            <person name="Detter J.C."/>
            <person name="Glavina del Rio T."/>
            <person name="Hammon N."/>
            <person name="Israni S."/>
            <person name="Pitluck S."/>
            <person name="Bruce D."/>
            <person name="Chain P."/>
            <person name="Malfatti S."/>
            <person name="Shin M."/>
            <person name="Vergez L."/>
            <person name="Schmutz J."/>
            <person name="Larimer F."/>
            <person name="Land M."/>
            <person name="Hauser L."/>
            <person name="Kyrpides N."/>
            <person name="Kim E."/>
            <person name="Parke J."/>
            <person name="Coenye T."/>
            <person name="Konstantinidis K."/>
            <person name="Ramette A."/>
            <person name="Tiedje J."/>
            <person name="Richardson P."/>
        </authorList>
    </citation>
    <scope>NUCLEOTIDE SEQUENCE</scope>
    <source>
        <strain evidence="13">AMMD</strain>
    </source>
</reference>
<dbReference type="InterPro" id="IPR014031">
    <property type="entry name" value="Ketoacyl_synth_C"/>
</dbReference>
<dbReference type="PROSITE" id="PS52019">
    <property type="entry name" value="PKS_MFAS_DH"/>
    <property type="match status" value="1"/>
</dbReference>
<evidence type="ECO:0000256" key="4">
    <source>
        <dbReference type="ARBA" id="ARBA00022490"/>
    </source>
</evidence>
<keyword evidence="15" id="KW-0002">3D-structure</keyword>
<dbReference type="InterPro" id="IPR049900">
    <property type="entry name" value="PKS_mFAS_DH"/>
</dbReference>
<evidence type="ECO:0000313" key="13">
    <source>
        <dbReference type="EMBL" id="ABI91464.1"/>
    </source>
</evidence>
<keyword evidence="4" id="KW-0963">Cytoplasm</keyword>
<dbReference type="KEGG" id="bam:Bamb_5919"/>
<feature type="domain" description="Carrier" evidence="10">
    <location>
        <begin position="1655"/>
        <end position="1732"/>
    </location>
</feature>
<evidence type="ECO:0000256" key="3">
    <source>
        <dbReference type="ARBA" id="ARBA00022450"/>
    </source>
</evidence>
<dbReference type="GO" id="GO:0004312">
    <property type="term" value="F:fatty acid synthase activity"/>
    <property type="evidence" value="ECO:0007669"/>
    <property type="project" value="TreeGrafter"/>
</dbReference>
<dbReference type="PROSITE" id="PS52004">
    <property type="entry name" value="KS3_2"/>
    <property type="match status" value="2"/>
</dbReference>
<dbReference type="Pfam" id="PF21089">
    <property type="entry name" value="PKS_DH_N"/>
    <property type="match status" value="1"/>
</dbReference>
<dbReference type="PDB" id="6TDM">
    <property type="method" value="NMR"/>
    <property type="chains" value="A/B=1-31"/>
</dbReference>
<dbReference type="InterPro" id="IPR018201">
    <property type="entry name" value="Ketoacyl_synth_AS"/>
</dbReference>
<sequence length="2463" mass="258727">MQDIQQLLAKSLTEIKRLKAANQALEQARREPIAIVGAACRYPGGIGSLDQLWTALEAGRDGIRTMVGERWPMQRFLTDDPHRPGGIYSDAMGLLEAIDGFDAAHFGLRHDEAIHIDPQHRLLMEVAWEAFEDAGYAVDAFSGSRTGVYVGIMNDDYGQLQGPLEAASLYIGSGIAKSCAAGRLAYTFGLEGPTLALDTACSSSLVGVHLAVQALRRGECDAALAGGVNLILSPQGTVVACRSQMLSPSGRCRTFDASADGYVRAEGCGLVLLKRLSDAERDGDRILALVRGSAVNHDGRTQGLTAPSGQAQRRVIAAALADAGVAAAEVGFVECHGTGTALGDPIELRALEASYVLEAGERAPLVVGALKSNLGHMESAAGIGGLHKAIQVVRHRRVPRNLHFETLNPQIRVDLERLRIAAEAVAMPERERALAGVSSFGFSGTNAHVIVEAYAPRDDRVGVDGSAHEDAANAEAAPLQLFRLAAHSGAALADYARRYLDWLDDAHARQARLDPAALCYTAAVGRGEAGCRIALSFETLDDLRACLREYLDVAGGDPSEPVPKSCAAEWVIGGAADVDWRVAGALHAQPGFYRERVQQAWARLASRVPDGAAAFARLCAGGDAGLPADATLPHTVHRWALAQLLVHLGLQPARVSGHGAGEYVAAAVAGLVDWDTALGLAAGEALPAGFKAGRARCEFTSRFGTGELPESWQRDGGPAAADAAPLGDEAWPEHAQGIVVELGAGLALRLGDAADERLFRWTHGRTNRDPARPLEAFLAQAYMAGLPVRWAPLFEAQAPRRQSQPGYPFQRERVWTDWGYSFDATLPSTVGRAGGGVAPRLPALATGLAAEPLDHPVLRSLFACPSGARNFSGELSLTALPYLAAHRILGEIVLPASAQFDLIATAGRACWPGQPLLIDELQLPNRCVLGDEPLEVYCHLRPADGRVELHGRPRGAPGWTLHARARIAPDEAHAANAPATVDPAAWRAACAEPVPVRRHYHAIAQVGLEYEADFQGIFELSRGTGCALAKIALPPGVDQSLDGYSTHPILLDACLQAISAASPPDAGGELLIPAAMRGIHLFRPLPELIWCRVEVLADDGGRGTQHAKLTIVDMQGEPVMRIDRFETTRYTGAVAPAAENWTHWLYDRHWVPAAPCAASSSSAERAARHWLLLSDGGTACAALATVLAARGDRVSVLGREAAPADADGFGALIDGAAADGGLDGVIHGWSLDGFDPEAHGPGHEAVSDEALARCAQGPLWLCQAALAPGRRELALHFLTRGSQPAGGSRVRAPLAALAWGLVGSFVNEQRRPARLVDLDPDSRDGRADAALLVQALHADGEETQYAVRGARLLVARLRRAAPLAAPAPVIDPEASYLITGGYGQLGIETATALARQGARHLVLVGRDPSRAEGDPALAGLREMGVRLTPLAADVGERASFLPRLAECLRTLPPLKGVVHSAGSLDDGVLDDQDWGRYLAVFAAKVAGTLNLHHALRKHALDFFVLYSSAAALLGNPGQTNYAAANAFLDSFAAYRRGLGLAGLAIGWAGWAGGGMAAGRGEARAEATIGLIPPEQGAEVIARQFAHRDGDFALIPMRLAALAGQDRMPWLRALLAELVEAEAGATGASGAPRVERRAGGTAGAALLAGLASLDAAARAARLKRHLEAAIRKLLNRADTLDDRASMFDLGLDSLLSIDLRMQLEKDLACSLSTTVLHDHPTIEALAGFLAERVGAPPAGTVRAGAAGGAGAGTGAPAGATGAAAAHAVSSASPVPAGAASAAASAASAAAAAGAPSRATFAAEPRRAGGAALPPGAGPDDIAIIGVSGRYPGAADLGAFWDNLRDGHDAITPIPPERWNHDAYFDRQRNVPGKSYSAWGGFIEDVDAFDPAFFSISPRMSAYLDPKERLFLETVWNLLEEAGETRERMQQAYGAQVGVFVGAMYQLYGACAADEGERVATALSSYNAIAHRTSYFFNLRGPSIALDTMCSSSLTAVHYACRSLLDGDCALAIAGGVNLSLHPRKYVGLSQAQIVGSHADSRSFSDGDGYLPAEGVGAVLLKPLARALADDDRILAVIKASSVNHGGRATGYYAPNANAQVDLMEASFRKAGVSPESIDYIEAAANGTSLGDAVELRALARVFDGTARDGRRVPIGTVKSNIGHPEAASGIAQLTKVILQMQHETLVPSIKTEPVNPNLDLAHTPFRLLSRQAAWPSDPARPRRATVSSFGASGANAHLIVEAFETVEAEPAPAVAQAAPPAEIVVLSARTPAQLREVARRLLAWLATRQAAGRAESAVPLAERGRACSLANLAHTLQIGREAMDCRLALLADSLDTLGDGLRRFLGESAGAAEPAIYHGNVQDQLEMRNLLAGAAGDAMAQTLVAERNLEGLMLHWVQGGNVPWAALREGRPARRLVLPTYPFERERYWLSGASDAAGRGAGEPQVPAEPAEAASEPSVVDGRA</sequence>
<dbReference type="SUPFAM" id="SSF47336">
    <property type="entry name" value="ACP-like"/>
    <property type="match status" value="1"/>
</dbReference>
<dbReference type="InterPro" id="IPR016035">
    <property type="entry name" value="Acyl_Trfase/lysoPLipase"/>
</dbReference>
<dbReference type="InterPro" id="IPR020841">
    <property type="entry name" value="PKS_Beta-ketoAc_synthase_dom"/>
</dbReference>
<evidence type="ECO:0000256" key="5">
    <source>
        <dbReference type="ARBA" id="ARBA00022553"/>
    </source>
</evidence>
<dbReference type="PROSITE" id="PS00012">
    <property type="entry name" value="PHOSPHOPANTETHEINE"/>
    <property type="match status" value="1"/>
</dbReference>
<evidence type="ECO:0000256" key="6">
    <source>
        <dbReference type="ARBA" id="ARBA00022679"/>
    </source>
</evidence>
<dbReference type="FunFam" id="3.40.47.10:FF:000019">
    <property type="entry name" value="Polyketide synthase type I"/>
    <property type="match status" value="1"/>
</dbReference>
<dbReference type="Gene3D" id="1.10.1240.100">
    <property type="match status" value="1"/>
</dbReference>
<feature type="active site" description="Proton donor; for dehydratase activity" evidence="9">
    <location>
        <position position="1052"/>
    </location>
</feature>
<dbReference type="InterPro" id="IPR006162">
    <property type="entry name" value="Ppantetheine_attach_site"/>
</dbReference>
<dbReference type="InterPro" id="IPR049551">
    <property type="entry name" value="PKS_DH_C"/>
</dbReference>
<dbReference type="CDD" id="cd08955">
    <property type="entry name" value="KR_2_FAS_SDR_x"/>
    <property type="match status" value="1"/>
</dbReference>
<dbReference type="GO" id="GO:0004315">
    <property type="term" value="F:3-oxoacyl-[acyl-carrier-protein] synthase activity"/>
    <property type="evidence" value="ECO:0007669"/>
    <property type="project" value="InterPro"/>
</dbReference>
<dbReference type="GO" id="GO:0031177">
    <property type="term" value="F:phosphopantetheine binding"/>
    <property type="evidence" value="ECO:0007669"/>
    <property type="project" value="InterPro"/>
</dbReference>
<dbReference type="InterPro" id="IPR032821">
    <property type="entry name" value="PKS_assoc"/>
</dbReference>
<dbReference type="InterPro" id="IPR013968">
    <property type="entry name" value="PKS_KR"/>
</dbReference>
<evidence type="ECO:0007829" key="15">
    <source>
        <dbReference type="PDB" id="6TDM"/>
    </source>
</evidence>
<comment type="pathway">
    <text evidence="2">Antibiotic biosynthesis.</text>
</comment>
<dbReference type="Proteomes" id="UP000000662">
    <property type="component" value="Chromosome 3"/>
</dbReference>
<feature type="domain" description="PKS/mFAS DH" evidence="12">
    <location>
        <begin position="855"/>
        <end position="1136"/>
    </location>
</feature>
<evidence type="ECO:0000313" key="14">
    <source>
        <dbReference type="Proteomes" id="UP000000662"/>
    </source>
</evidence>
<dbReference type="SUPFAM" id="SSF51735">
    <property type="entry name" value="NAD(P)-binding Rossmann-fold domains"/>
    <property type="match status" value="2"/>
</dbReference>
<dbReference type="Pfam" id="PF00109">
    <property type="entry name" value="ketoacyl-synt"/>
    <property type="match status" value="2"/>
</dbReference>
<dbReference type="PANTHER" id="PTHR43775">
    <property type="entry name" value="FATTY ACID SYNTHASE"/>
    <property type="match status" value="1"/>
</dbReference>
<keyword evidence="3" id="KW-0596">Phosphopantetheine</keyword>
<dbReference type="Gene3D" id="3.40.50.720">
    <property type="entry name" value="NAD(P)-binding Rossmann-like Domain"/>
    <property type="match status" value="1"/>
</dbReference>
<dbReference type="SMART" id="SM00825">
    <property type="entry name" value="PKS_KS"/>
    <property type="match status" value="2"/>
</dbReference>
<dbReference type="PROSITE" id="PS50075">
    <property type="entry name" value="CARRIER"/>
    <property type="match status" value="1"/>
</dbReference>
<reference evidence="15" key="2">
    <citation type="journal article" date="2020" name="J. Struct. Biol.">
        <title>Towards improved understanding of intersubunit interactions in modular polyketide biosynthesis: Docking in the enacyloxin IIa polyketide synthase.</title>
        <authorList>
            <person name="Risser F."/>
            <person name="Collin S."/>
            <person name="Dos Santos-Morais R."/>
            <person name="Gruez A."/>
            <person name="Chagot B."/>
            <person name="Weissman K.J."/>
        </authorList>
    </citation>
    <scope>STRUCTURE BY NMR OF 1-31</scope>
</reference>
<dbReference type="Pfam" id="PF02801">
    <property type="entry name" value="Ketoacyl-synt_C"/>
    <property type="match status" value="2"/>
</dbReference>
<dbReference type="EMBL" id="CP000442">
    <property type="protein sequence ID" value="ABI91464.1"/>
    <property type="molecule type" value="Genomic_DNA"/>
</dbReference>
<dbReference type="PANTHER" id="PTHR43775:SF37">
    <property type="entry name" value="SI:DKEY-61P9.11"/>
    <property type="match status" value="1"/>
</dbReference>
<dbReference type="SUPFAM" id="SSF53901">
    <property type="entry name" value="Thiolase-like"/>
    <property type="match status" value="2"/>
</dbReference>
<dbReference type="GO" id="GO:0006633">
    <property type="term" value="P:fatty acid biosynthetic process"/>
    <property type="evidence" value="ECO:0007669"/>
    <property type="project" value="InterPro"/>
</dbReference>
<accession>Q0B309</accession>
<protein>
    <submittedName>
        <fullName evidence="13">Beta-ketoacyl synthase</fullName>
    </submittedName>
</protein>
<dbReference type="InterPro" id="IPR016039">
    <property type="entry name" value="Thiolase-like"/>
</dbReference>
<evidence type="ECO:0000259" key="11">
    <source>
        <dbReference type="PROSITE" id="PS52004"/>
    </source>
</evidence>
<dbReference type="InterPro" id="IPR049552">
    <property type="entry name" value="PKS_DH_N"/>
</dbReference>
<gene>
    <name evidence="13" type="ordered locus">Bamb_5919</name>
</gene>
<dbReference type="InterPro" id="IPR050091">
    <property type="entry name" value="PKS_NRPS_Biosynth_Enz"/>
</dbReference>
<dbReference type="SMART" id="SM00822">
    <property type="entry name" value="PKS_KR"/>
    <property type="match status" value="1"/>
</dbReference>
<proteinExistence type="evidence at protein level"/>
<feature type="region of interest" description="C-terminal hotdog fold" evidence="9">
    <location>
        <begin position="991"/>
        <end position="1136"/>
    </location>
</feature>
<dbReference type="eggNOG" id="COG3321">
    <property type="taxonomic scope" value="Bacteria"/>
</dbReference>
<evidence type="ECO:0000259" key="12">
    <source>
        <dbReference type="PROSITE" id="PS52019"/>
    </source>
</evidence>
<comment type="subcellular location">
    <subcellularLocation>
        <location evidence="1">Cytoplasm</location>
    </subcellularLocation>
</comment>
<comment type="function">
    <text evidence="8">Involved in production of the polyketide antibiotic thailandamide.</text>
</comment>
<dbReference type="SUPFAM" id="SSF52151">
    <property type="entry name" value="FabD/lysophospholipase-like"/>
    <property type="match status" value="1"/>
</dbReference>
<dbReference type="InterPro" id="IPR014030">
    <property type="entry name" value="Ketoacyl_synth_N"/>
</dbReference>
<dbReference type="Pfam" id="PF16197">
    <property type="entry name" value="KAsynt_C_assoc"/>
    <property type="match status" value="1"/>
</dbReference>
<evidence type="ECO:0000256" key="2">
    <source>
        <dbReference type="ARBA" id="ARBA00004792"/>
    </source>
</evidence>
<keyword evidence="14" id="KW-1185">Reference proteome</keyword>
<dbReference type="Gene3D" id="1.10.1200.10">
    <property type="entry name" value="ACP-like"/>
    <property type="match status" value="1"/>
</dbReference>
<feature type="domain" description="Ketosynthase family 3 (KS3)" evidence="11">
    <location>
        <begin position="30"/>
        <end position="453"/>
    </location>
</feature>
<dbReference type="Pfam" id="PF08659">
    <property type="entry name" value="KR"/>
    <property type="match status" value="1"/>
</dbReference>
<dbReference type="SMART" id="SM01294">
    <property type="entry name" value="PKS_PP_betabranch"/>
    <property type="match status" value="1"/>
</dbReference>
<dbReference type="RefSeq" id="WP_011660807.1">
    <property type="nucleotide sequence ID" value="NC_008392.1"/>
</dbReference>
<dbReference type="InterPro" id="IPR009081">
    <property type="entry name" value="PP-bd_ACP"/>
</dbReference>
<dbReference type="GO" id="GO:0005737">
    <property type="term" value="C:cytoplasm"/>
    <property type="evidence" value="ECO:0007669"/>
    <property type="project" value="UniProtKB-SubCell"/>
</dbReference>